<dbReference type="FunFam" id="1.20.1530.20:FF:000009">
    <property type="entry name" value="Arsenite transporter, ACR3 family"/>
    <property type="match status" value="1"/>
</dbReference>
<evidence type="ECO:0000256" key="9">
    <source>
        <dbReference type="PIRNR" id="PIRNR005508"/>
    </source>
</evidence>
<evidence type="ECO:0000256" key="6">
    <source>
        <dbReference type="ARBA" id="ARBA00022849"/>
    </source>
</evidence>
<dbReference type="PANTHER" id="PTHR43057:SF1">
    <property type="entry name" value="ARSENICAL-RESISTANCE PROTEIN 3"/>
    <property type="match status" value="1"/>
</dbReference>
<dbReference type="InterPro" id="IPR038770">
    <property type="entry name" value="Na+/solute_symporter_sf"/>
</dbReference>
<name>A0A9Q0LA23_ANAIG</name>
<sequence length="370" mass="42063">MGGLSFIDRFLTLWIFLTIVVGLLLGRFVSAIPKFWDSLTIGSTNVPIAIGLILMMYPPLAKVKYEKIHQKLWKIRRLFVFSLVQNWFIGPFLMFFLVVGMLPDHKDYMTGLIFVGLARCIAMVIVWNDLALGDREIAAALVAFNSIFQILFYSVYAWFFTSPMLKLMKMGAVSSKVKMKDIAISVLIYLGIPFLMGIVTNLAFVKTKGEEWYKKHVIPKISPLTFIFLLFTIFVMFSLKGDKVLKIPLDILRIAIPLLCYFFLMFFISFLIAYRLGFGYQESTTLSFTAASNNFELAIATTISVFGLDSNESLSATIGPLVEVPVMLGLVHVALYFKNRLKKYQQEASPEIEKANEIDDLGWEDIDFDK</sequence>
<evidence type="ECO:0000256" key="4">
    <source>
        <dbReference type="ARBA" id="ARBA00022475"/>
    </source>
</evidence>
<dbReference type="InterPro" id="IPR002657">
    <property type="entry name" value="BilAc:Na_symport/Acr3"/>
</dbReference>
<feature type="transmembrane region" description="Helical" evidence="10">
    <location>
        <begin position="217"/>
        <end position="239"/>
    </location>
</feature>
<dbReference type="InterPro" id="IPR004706">
    <property type="entry name" value="Arsenical-R_Acr3"/>
</dbReference>
<comment type="subcellular location">
    <subcellularLocation>
        <location evidence="1 9">Cell membrane</location>
        <topology evidence="1 9">Multi-pass membrane protein</topology>
    </subcellularLocation>
</comment>
<dbReference type="OMA" id="MVLMWGY"/>
<comment type="similarity">
    <text evidence="2 9">Belongs to the arsenical resistance-3 (ACR3) (TC 2.A.59) family.</text>
</comment>
<dbReference type="AlphaFoldDB" id="A0A9Q0LA23"/>
<feature type="transmembrane region" description="Helical" evidence="10">
    <location>
        <begin position="314"/>
        <end position="337"/>
    </location>
</feature>
<keyword evidence="12" id="KW-1185">Reference proteome</keyword>
<accession>A0A9Q0LA23</accession>
<dbReference type="GO" id="GO:0046685">
    <property type="term" value="P:response to arsenic-containing substance"/>
    <property type="evidence" value="ECO:0007669"/>
    <property type="project" value="UniProtKB-KW"/>
</dbReference>
<evidence type="ECO:0000313" key="11">
    <source>
        <dbReference type="EMBL" id="KAJ5068635.1"/>
    </source>
</evidence>
<feature type="transmembrane region" description="Helical" evidence="10">
    <location>
        <begin position="286"/>
        <end position="308"/>
    </location>
</feature>
<keyword evidence="6" id="KW-0059">Arsenical resistance</keyword>
<evidence type="ECO:0000313" key="12">
    <source>
        <dbReference type="Proteomes" id="UP001149090"/>
    </source>
</evidence>
<evidence type="ECO:0000256" key="10">
    <source>
        <dbReference type="SAM" id="Phobius"/>
    </source>
</evidence>
<dbReference type="Proteomes" id="UP001149090">
    <property type="component" value="Unassembled WGS sequence"/>
</dbReference>
<feature type="transmembrane region" description="Helical" evidence="10">
    <location>
        <begin position="182"/>
        <end position="205"/>
    </location>
</feature>
<feature type="transmembrane region" description="Helical" evidence="10">
    <location>
        <begin position="251"/>
        <end position="274"/>
    </location>
</feature>
<feature type="transmembrane region" description="Helical" evidence="10">
    <location>
        <begin position="108"/>
        <end position="127"/>
    </location>
</feature>
<keyword evidence="3 9" id="KW-0813">Transport</keyword>
<feature type="transmembrane region" description="Helical" evidence="10">
    <location>
        <begin position="12"/>
        <end position="32"/>
    </location>
</feature>
<dbReference type="GO" id="GO:0015105">
    <property type="term" value="F:arsenite transmembrane transporter activity"/>
    <property type="evidence" value="ECO:0007669"/>
    <property type="project" value="TreeGrafter"/>
</dbReference>
<dbReference type="NCBIfam" id="TIGR00832">
    <property type="entry name" value="acr3"/>
    <property type="match status" value="1"/>
</dbReference>
<comment type="caution">
    <text evidence="11">The sequence shown here is derived from an EMBL/GenBank/DDBJ whole genome shotgun (WGS) entry which is preliminary data.</text>
</comment>
<dbReference type="PANTHER" id="PTHR43057">
    <property type="entry name" value="ARSENITE EFFLUX TRANSPORTER"/>
    <property type="match status" value="1"/>
</dbReference>
<dbReference type="GO" id="GO:0015297">
    <property type="term" value="F:antiporter activity"/>
    <property type="evidence" value="ECO:0007669"/>
    <property type="project" value="UniProtKB-UniRule"/>
</dbReference>
<evidence type="ECO:0000256" key="7">
    <source>
        <dbReference type="ARBA" id="ARBA00022989"/>
    </source>
</evidence>
<keyword evidence="8 9" id="KW-0472">Membrane</keyword>
<dbReference type="Gene3D" id="1.20.1530.20">
    <property type="match status" value="1"/>
</dbReference>
<evidence type="ECO:0000256" key="1">
    <source>
        <dbReference type="ARBA" id="ARBA00004651"/>
    </source>
</evidence>
<evidence type="ECO:0000256" key="5">
    <source>
        <dbReference type="ARBA" id="ARBA00022692"/>
    </source>
</evidence>
<organism evidence="11 12">
    <name type="scientific">Anaeramoeba ignava</name>
    <name type="common">Anaerobic marine amoeba</name>
    <dbReference type="NCBI Taxonomy" id="1746090"/>
    <lineage>
        <taxon>Eukaryota</taxon>
        <taxon>Metamonada</taxon>
        <taxon>Anaeramoebidae</taxon>
        <taxon>Anaeramoeba</taxon>
    </lineage>
</organism>
<dbReference type="GO" id="GO:0005886">
    <property type="term" value="C:plasma membrane"/>
    <property type="evidence" value="ECO:0007669"/>
    <property type="project" value="UniProtKB-SubCell"/>
</dbReference>
<feature type="transmembrane region" description="Helical" evidence="10">
    <location>
        <begin position="78"/>
        <end position="102"/>
    </location>
</feature>
<gene>
    <name evidence="11" type="ORF">M0811_02578</name>
</gene>
<dbReference type="Pfam" id="PF01758">
    <property type="entry name" value="SBF"/>
    <property type="match status" value="1"/>
</dbReference>
<dbReference type="EMBL" id="JAPDFW010000114">
    <property type="protein sequence ID" value="KAJ5068635.1"/>
    <property type="molecule type" value="Genomic_DNA"/>
</dbReference>
<feature type="transmembrane region" description="Helical" evidence="10">
    <location>
        <begin position="38"/>
        <end position="57"/>
    </location>
</feature>
<evidence type="ECO:0000256" key="3">
    <source>
        <dbReference type="ARBA" id="ARBA00022448"/>
    </source>
</evidence>
<reference evidence="11" key="1">
    <citation type="submission" date="2022-10" db="EMBL/GenBank/DDBJ databases">
        <title>Novel sulphate-reducing endosymbionts in the free-living metamonad Anaeramoeba.</title>
        <authorList>
            <person name="Jerlstrom-Hultqvist J."/>
            <person name="Cepicka I."/>
            <person name="Gallot-Lavallee L."/>
            <person name="Salas-Leiva D."/>
            <person name="Curtis B.A."/>
            <person name="Zahonova K."/>
            <person name="Pipaliya S."/>
            <person name="Dacks J."/>
            <person name="Roger A.J."/>
        </authorList>
    </citation>
    <scope>NUCLEOTIDE SEQUENCE</scope>
    <source>
        <strain evidence="11">BMAN</strain>
    </source>
</reference>
<keyword evidence="5 9" id="KW-0812">Transmembrane</keyword>
<protein>
    <submittedName>
        <fullName evidence="11">Arsenite efflux transporter</fullName>
    </submittedName>
</protein>
<dbReference type="GO" id="GO:0015104">
    <property type="term" value="F:antimonite transmembrane transporter activity"/>
    <property type="evidence" value="ECO:0007669"/>
    <property type="project" value="TreeGrafter"/>
</dbReference>
<dbReference type="OrthoDB" id="8299830at2759"/>
<keyword evidence="4 9" id="KW-1003">Cell membrane</keyword>
<evidence type="ECO:0000256" key="8">
    <source>
        <dbReference type="ARBA" id="ARBA00023136"/>
    </source>
</evidence>
<proteinExistence type="inferred from homology"/>
<keyword evidence="7 9" id="KW-1133">Transmembrane helix</keyword>
<evidence type="ECO:0000256" key="2">
    <source>
        <dbReference type="ARBA" id="ARBA00010110"/>
    </source>
</evidence>
<dbReference type="PIRSF" id="PIRSF005508">
    <property type="entry name" value="Acr3"/>
    <property type="match status" value="1"/>
</dbReference>
<feature type="transmembrane region" description="Helical" evidence="10">
    <location>
        <begin position="139"/>
        <end position="162"/>
    </location>
</feature>